<feature type="non-terminal residue" evidence="1">
    <location>
        <position position="150"/>
    </location>
</feature>
<reference evidence="1" key="1">
    <citation type="submission" date="2021-06" db="EMBL/GenBank/DDBJ databases">
        <authorList>
            <person name="Kallberg Y."/>
            <person name="Tangrot J."/>
            <person name="Rosling A."/>
        </authorList>
    </citation>
    <scope>NUCLEOTIDE SEQUENCE</scope>
    <source>
        <strain evidence="1">MA461A</strain>
    </source>
</reference>
<keyword evidence="2" id="KW-1185">Reference proteome</keyword>
<evidence type="ECO:0000313" key="2">
    <source>
        <dbReference type="Proteomes" id="UP000789920"/>
    </source>
</evidence>
<name>A0ACA9N7C4_9GLOM</name>
<protein>
    <submittedName>
        <fullName evidence="1">6733_t:CDS:1</fullName>
    </submittedName>
</protein>
<proteinExistence type="predicted"/>
<gene>
    <name evidence="1" type="ORF">RPERSI_LOCUS7318</name>
</gene>
<organism evidence="1 2">
    <name type="scientific">Racocetra persica</name>
    <dbReference type="NCBI Taxonomy" id="160502"/>
    <lineage>
        <taxon>Eukaryota</taxon>
        <taxon>Fungi</taxon>
        <taxon>Fungi incertae sedis</taxon>
        <taxon>Mucoromycota</taxon>
        <taxon>Glomeromycotina</taxon>
        <taxon>Glomeromycetes</taxon>
        <taxon>Diversisporales</taxon>
        <taxon>Gigasporaceae</taxon>
        <taxon>Racocetra</taxon>
    </lineage>
</organism>
<sequence length="150" mass="16597">MSHPVQQKYSCVFQGKAGEQRLKQLINYDYWNIRQDPKLKTIGYVLFVDNESSYEVNFSWSQSELKENNCIFQCGTVTCKFLSDSGEFFDQPAVPQTNHTTISQAKNSSLQAPNSLQVPNPPLQAPSLPSQAPGPPSQAPGPPSQAPNPQ</sequence>
<dbReference type="EMBL" id="CAJVQC010012291">
    <property type="protein sequence ID" value="CAG8636787.1"/>
    <property type="molecule type" value="Genomic_DNA"/>
</dbReference>
<evidence type="ECO:0000313" key="1">
    <source>
        <dbReference type="EMBL" id="CAG8636787.1"/>
    </source>
</evidence>
<accession>A0ACA9N7C4</accession>
<dbReference type="Proteomes" id="UP000789920">
    <property type="component" value="Unassembled WGS sequence"/>
</dbReference>
<comment type="caution">
    <text evidence="1">The sequence shown here is derived from an EMBL/GenBank/DDBJ whole genome shotgun (WGS) entry which is preliminary data.</text>
</comment>